<dbReference type="PRINTS" id="PR01392">
    <property type="entry name" value="ANTHRAXTOXNA"/>
</dbReference>
<dbReference type="GO" id="GO:0005576">
    <property type="term" value="C:extracellular region"/>
    <property type="evidence" value="ECO:0007669"/>
    <property type="project" value="InterPro"/>
</dbReference>
<reference evidence="2 3" key="1">
    <citation type="submission" date="2018-11" db="EMBL/GenBank/DDBJ databases">
        <title>Phylogenetic determinants of toxin gene distribution in genomes of Brevibacillus laterosporus.</title>
        <authorList>
            <person name="Glare T.R."/>
            <person name="Durrant A."/>
            <person name="Berry C."/>
            <person name="Palma L."/>
            <person name="Ormskirk M."/>
            <person name="Cox M.O."/>
        </authorList>
    </citation>
    <scope>NUCLEOTIDE SEQUENCE [LARGE SCALE GENOMIC DNA]</scope>
    <source>
        <strain evidence="2 3">1821L</strain>
        <plasmid evidence="2 3">p1821L01</plasmid>
    </source>
</reference>
<feature type="domain" description="ATLF-like" evidence="1">
    <location>
        <begin position="22"/>
        <end position="93"/>
    </location>
</feature>
<accession>A0A518V1W6</accession>
<dbReference type="InterPro" id="IPR024079">
    <property type="entry name" value="MetalloPept_cat_dom_sf"/>
</dbReference>
<dbReference type="PROSITE" id="PS51995">
    <property type="entry name" value="ATLF"/>
    <property type="match status" value="1"/>
</dbReference>
<dbReference type="GO" id="GO:0008237">
    <property type="term" value="F:metallopeptidase activity"/>
    <property type="evidence" value="ECO:0007669"/>
    <property type="project" value="InterPro"/>
</dbReference>
<dbReference type="SUPFAM" id="SSF55486">
    <property type="entry name" value="Metalloproteases ('zincins'), catalytic domain"/>
    <property type="match status" value="1"/>
</dbReference>
<sequence>MEDVKEKNKKERAKKSREERMKEIMKGIITTEVKSEEEQRLQDTQALLNKLSPEVLEMYEKAGGKIHLTEKSIAENLTLRDFCCGCPNTLLYG</sequence>
<keyword evidence="3" id="KW-1185">Reference proteome</keyword>
<gene>
    <name evidence="2" type="ORF">EEL30_00440</name>
</gene>
<proteinExistence type="predicted"/>
<dbReference type="Proteomes" id="UP000319432">
    <property type="component" value="Plasmid p1821L01"/>
</dbReference>
<protein>
    <recommendedName>
        <fullName evidence="1">ATLF-like domain-containing protein</fullName>
    </recommendedName>
</protein>
<dbReference type="EMBL" id="CP033461">
    <property type="protein sequence ID" value="QDX90978.1"/>
    <property type="molecule type" value="Genomic_DNA"/>
</dbReference>
<dbReference type="GO" id="GO:0046872">
    <property type="term" value="F:metal ion binding"/>
    <property type="evidence" value="ECO:0007669"/>
    <property type="project" value="InterPro"/>
</dbReference>
<dbReference type="Gene3D" id="3.40.390.10">
    <property type="entry name" value="Collagenase (Catalytic Domain)"/>
    <property type="match status" value="1"/>
</dbReference>
<dbReference type="InterPro" id="IPR003541">
    <property type="entry name" value="Anthrax_toxin_lethal/edema"/>
</dbReference>
<dbReference type="InterPro" id="IPR047568">
    <property type="entry name" value="ATLF-like_dom"/>
</dbReference>
<evidence type="ECO:0000259" key="1">
    <source>
        <dbReference type="PROSITE" id="PS51995"/>
    </source>
</evidence>
<dbReference type="AlphaFoldDB" id="A0A518V1W6"/>
<organism evidence="2 3">
    <name type="scientific">Brevibacillus laterosporus</name>
    <name type="common">Bacillus laterosporus</name>
    <dbReference type="NCBI Taxonomy" id="1465"/>
    <lineage>
        <taxon>Bacteria</taxon>
        <taxon>Bacillati</taxon>
        <taxon>Bacillota</taxon>
        <taxon>Bacilli</taxon>
        <taxon>Bacillales</taxon>
        <taxon>Paenibacillaceae</taxon>
        <taxon>Brevibacillus</taxon>
    </lineage>
</organism>
<geneLocation type="plasmid" evidence="2 3">
    <name>p1821L01</name>
</geneLocation>
<name>A0A518V1W6_BRELA</name>
<evidence type="ECO:0000313" key="2">
    <source>
        <dbReference type="EMBL" id="QDX90978.1"/>
    </source>
</evidence>
<evidence type="ECO:0000313" key="3">
    <source>
        <dbReference type="Proteomes" id="UP000319432"/>
    </source>
</evidence>
<keyword evidence="2" id="KW-0614">Plasmid</keyword>